<name>A0A833T0U1_PHYIN</name>
<keyword evidence="2" id="KW-0812">Transmembrane</keyword>
<evidence type="ECO:0000313" key="4">
    <source>
        <dbReference type="EMBL" id="KAF4127160.1"/>
    </source>
</evidence>
<keyword evidence="2" id="KW-1133">Transmembrane helix</keyword>
<proteinExistence type="predicted"/>
<protein>
    <recommendedName>
        <fullName evidence="6">Transmembrane protein</fullName>
    </recommendedName>
</protein>
<dbReference type="EMBL" id="WSZM01000055">
    <property type="protein sequence ID" value="KAF4045077.1"/>
    <property type="molecule type" value="Genomic_DNA"/>
</dbReference>
<feature type="region of interest" description="Disordered" evidence="1">
    <location>
        <begin position="58"/>
        <end position="85"/>
    </location>
</feature>
<evidence type="ECO:0000256" key="2">
    <source>
        <dbReference type="SAM" id="Phobius"/>
    </source>
</evidence>
<dbReference type="AlphaFoldDB" id="A0A833T0U1"/>
<dbReference type="Proteomes" id="UP000602510">
    <property type="component" value="Unassembled WGS sequence"/>
</dbReference>
<organism evidence="3 5">
    <name type="scientific">Phytophthora infestans</name>
    <name type="common">Potato late blight agent</name>
    <name type="synonym">Botrytis infestans</name>
    <dbReference type="NCBI Taxonomy" id="4787"/>
    <lineage>
        <taxon>Eukaryota</taxon>
        <taxon>Sar</taxon>
        <taxon>Stramenopiles</taxon>
        <taxon>Oomycota</taxon>
        <taxon>Peronosporomycetes</taxon>
        <taxon>Peronosporales</taxon>
        <taxon>Peronosporaceae</taxon>
        <taxon>Phytophthora</taxon>
    </lineage>
</organism>
<evidence type="ECO:0000313" key="3">
    <source>
        <dbReference type="EMBL" id="KAF4045077.1"/>
    </source>
</evidence>
<dbReference type="Proteomes" id="UP000704712">
    <property type="component" value="Unassembled WGS sequence"/>
</dbReference>
<evidence type="ECO:0000313" key="5">
    <source>
        <dbReference type="Proteomes" id="UP000602510"/>
    </source>
</evidence>
<keyword evidence="5" id="KW-1185">Reference proteome</keyword>
<keyword evidence="2" id="KW-0472">Membrane</keyword>
<gene>
    <name evidence="3" type="ORF">GN244_ATG02459</name>
    <name evidence="4" type="ORF">GN958_ATG23619</name>
</gene>
<evidence type="ECO:0000256" key="1">
    <source>
        <dbReference type="SAM" id="MobiDB-lite"/>
    </source>
</evidence>
<dbReference type="EMBL" id="JAACNO010003318">
    <property type="protein sequence ID" value="KAF4127160.1"/>
    <property type="molecule type" value="Genomic_DNA"/>
</dbReference>
<feature type="transmembrane region" description="Helical" evidence="2">
    <location>
        <begin position="137"/>
        <end position="160"/>
    </location>
</feature>
<feature type="compositionally biased region" description="Basic and acidic residues" evidence="1">
    <location>
        <begin position="59"/>
        <end position="75"/>
    </location>
</feature>
<accession>A0A833T0U1</accession>
<evidence type="ECO:0008006" key="6">
    <source>
        <dbReference type="Google" id="ProtNLM"/>
    </source>
</evidence>
<comment type="caution">
    <text evidence="3">The sequence shown here is derived from an EMBL/GenBank/DDBJ whole genome shotgun (WGS) entry which is preliminary data.</text>
</comment>
<sequence>MEFDFKSGKKMASSSWETILDSEFDTEDQALGTTVMLAQDGDSLSKLLIMDYFTSDGPQIRRLDSGSYETERDNSDESSGDEELRESGEYLANIHEVHGMESTRTEEYQQEVTDAPVYSLCDLCVEQRTQGTAQNNIFWEIVVSVLVVLLALVNCVWMWFFCGL</sequence>
<reference evidence="3" key="1">
    <citation type="submission" date="2020-04" db="EMBL/GenBank/DDBJ databases">
        <title>Hybrid Assembly of Korean Phytophthora infestans isolates.</title>
        <authorList>
            <person name="Prokchorchik M."/>
            <person name="Lee Y."/>
            <person name="Seo J."/>
            <person name="Cho J.-H."/>
            <person name="Park Y.-E."/>
            <person name="Jang D.-C."/>
            <person name="Im J.-S."/>
            <person name="Choi J.-G."/>
            <person name="Park H.-J."/>
            <person name="Lee G.-B."/>
            <person name="Lee Y.-G."/>
            <person name="Hong S.-Y."/>
            <person name="Cho K."/>
            <person name="Sohn K.H."/>
        </authorList>
    </citation>
    <scope>NUCLEOTIDE SEQUENCE</scope>
    <source>
        <strain evidence="3">KR_1_A1</strain>
        <strain evidence="4">KR_2_A2</strain>
    </source>
</reference>